<dbReference type="GO" id="GO:0005737">
    <property type="term" value="C:cytoplasm"/>
    <property type="evidence" value="ECO:0007669"/>
    <property type="project" value="TreeGrafter"/>
</dbReference>
<accession>A0A8B7Z7G5</accession>
<dbReference type="GO" id="GO:0005634">
    <property type="term" value="C:nucleus"/>
    <property type="evidence" value="ECO:0007669"/>
    <property type="project" value="TreeGrafter"/>
</dbReference>
<sequence length="202" mass="23077">MSGLNPSRTIYNSDGKCLLENWVEERQVQERGLDKVPGNMKYENKSLPFKDGHTAILSTPSYQDAGTPLSTCMESYAQPEKLNVRTVGKKKELMERALYAEVAKDVQDEADQPPPMPEYQSVTHKDFDVEGFVSELPAPELEHNVANEQPITFWSEHKQKIPGVTQVKTLDTPFRKNTSFSKPIDEYFNEAQPYDKEGYPWM</sequence>
<dbReference type="AlphaFoldDB" id="A0A8B7Z7G5"/>
<dbReference type="GO" id="GO:0045944">
    <property type="term" value="P:positive regulation of transcription by RNA polymerase II"/>
    <property type="evidence" value="ECO:0007669"/>
    <property type="project" value="TreeGrafter"/>
</dbReference>
<dbReference type="Pfam" id="PF22584">
    <property type="entry name" value="CFAP143"/>
    <property type="match status" value="1"/>
</dbReference>
<evidence type="ECO:0000313" key="1">
    <source>
        <dbReference type="Proteomes" id="UP000694845"/>
    </source>
</evidence>
<name>A0A8B7Z7G5_ACAPL</name>
<dbReference type="GeneID" id="110984739"/>
<dbReference type="PANTHER" id="PTHR15510:SF5">
    <property type="entry name" value="SPERM-ASSOCIATED ANTIGEN 8"/>
    <property type="match status" value="1"/>
</dbReference>
<keyword evidence="1" id="KW-1185">Reference proteome</keyword>
<proteinExistence type="predicted"/>
<protein>
    <submittedName>
        <fullName evidence="2">Sperm-associated antigen 8-like</fullName>
    </submittedName>
</protein>
<dbReference type="PANTHER" id="PTHR15510">
    <property type="entry name" value="SPERM-ASSOCIATED ANTIGEN 8"/>
    <property type="match status" value="1"/>
</dbReference>
<dbReference type="OMA" id="DKEGYPW"/>
<dbReference type="RefSeq" id="XP_022100902.1">
    <property type="nucleotide sequence ID" value="XM_022245210.1"/>
</dbReference>
<reference evidence="2" key="1">
    <citation type="submission" date="2025-08" db="UniProtKB">
        <authorList>
            <consortium name="RefSeq"/>
        </authorList>
    </citation>
    <scope>IDENTIFICATION</scope>
</reference>
<gene>
    <name evidence="2" type="primary">LOC110984739</name>
</gene>
<dbReference type="OrthoDB" id="2120499at2759"/>
<dbReference type="KEGG" id="aplc:110984739"/>
<dbReference type="Proteomes" id="UP000694845">
    <property type="component" value="Unplaced"/>
</dbReference>
<organism evidence="1 2">
    <name type="scientific">Acanthaster planci</name>
    <name type="common">Crown-of-thorns starfish</name>
    <dbReference type="NCBI Taxonomy" id="133434"/>
    <lineage>
        <taxon>Eukaryota</taxon>
        <taxon>Metazoa</taxon>
        <taxon>Echinodermata</taxon>
        <taxon>Eleutherozoa</taxon>
        <taxon>Asterozoa</taxon>
        <taxon>Asteroidea</taxon>
        <taxon>Valvatacea</taxon>
        <taxon>Valvatida</taxon>
        <taxon>Acanthasteridae</taxon>
        <taxon>Acanthaster</taxon>
    </lineage>
</organism>
<dbReference type="GO" id="GO:0008017">
    <property type="term" value="F:microtubule binding"/>
    <property type="evidence" value="ECO:0007669"/>
    <property type="project" value="InterPro"/>
</dbReference>
<evidence type="ECO:0000313" key="2">
    <source>
        <dbReference type="RefSeq" id="XP_022100902.1"/>
    </source>
</evidence>
<dbReference type="InterPro" id="IPR026124">
    <property type="entry name" value="Sperm-assoc_Ag8"/>
</dbReference>